<gene>
    <name evidence="1" type="ORF">TIFTF001_029250</name>
</gene>
<reference evidence="1" key="1">
    <citation type="submission" date="2023-07" db="EMBL/GenBank/DDBJ databases">
        <title>draft genome sequence of fig (Ficus carica).</title>
        <authorList>
            <person name="Takahashi T."/>
            <person name="Nishimura K."/>
        </authorList>
    </citation>
    <scope>NUCLEOTIDE SEQUENCE</scope>
</reference>
<dbReference type="AlphaFoldDB" id="A0AA88DRG8"/>
<keyword evidence="2" id="KW-1185">Reference proteome</keyword>
<sequence length="122" mass="13509">MIFTETKIGIEAAVVAISSPSSFDCGRDHFDIIVTSRSLGSVTCDLRRPHELTDLVRLLAPTIYRDRRSGPQVLVSYEPQMPQSDRSLQSPEIATLSKPRNRSLANLIAVPRRSEDLSKATS</sequence>
<evidence type="ECO:0000313" key="1">
    <source>
        <dbReference type="EMBL" id="GMN60159.1"/>
    </source>
</evidence>
<proteinExistence type="predicted"/>
<organism evidence="1 2">
    <name type="scientific">Ficus carica</name>
    <name type="common">Common fig</name>
    <dbReference type="NCBI Taxonomy" id="3494"/>
    <lineage>
        <taxon>Eukaryota</taxon>
        <taxon>Viridiplantae</taxon>
        <taxon>Streptophyta</taxon>
        <taxon>Embryophyta</taxon>
        <taxon>Tracheophyta</taxon>
        <taxon>Spermatophyta</taxon>
        <taxon>Magnoliopsida</taxon>
        <taxon>eudicotyledons</taxon>
        <taxon>Gunneridae</taxon>
        <taxon>Pentapetalae</taxon>
        <taxon>rosids</taxon>
        <taxon>fabids</taxon>
        <taxon>Rosales</taxon>
        <taxon>Moraceae</taxon>
        <taxon>Ficeae</taxon>
        <taxon>Ficus</taxon>
    </lineage>
</organism>
<comment type="caution">
    <text evidence="1">The sequence shown here is derived from an EMBL/GenBank/DDBJ whole genome shotgun (WGS) entry which is preliminary data.</text>
</comment>
<name>A0AA88DRG8_FICCA</name>
<accession>A0AA88DRG8</accession>
<dbReference type="Proteomes" id="UP001187192">
    <property type="component" value="Unassembled WGS sequence"/>
</dbReference>
<dbReference type="EMBL" id="BTGU01000096">
    <property type="protein sequence ID" value="GMN60159.1"/>
    <property type="molecule type" value="Genomic_DNA"/>
</dbReference>
<evidence type="ECO:0000313" key="2">
    <source>
        <dbReference type="Proteomes" id="UP001187192"/>
    </source>
</evidence>
<protein>
    <submittedName>
        <fullName evidence="1">Uncharacterized protein</fullName>
    </submittedName>
</protein>